<evidence type="ECO:0000256" key="6">
    <source>
        <dbReference type="ARBA" id="ARBA00022833"/>
    </source>
</evidence>
<keyword evidence="9" id="KW-0804">Transcription</keyword>
<dbReference type="PROSITE" id="PS00028">
    <property type="entry name" value="ZINC_FINGER_C2H2_1"/>
    <property type="match status" value="3"/>
</dbReference>
<dbReference type="GeneID" id="104983422"/>
<proteinExistence type="inferred from homology"/>
<gene>
    <name evidence="15" type="primary">LOC104983422</name>
</gene>
<dbReference type="GO" id="GO:0000978">
    <property type="term" value="F:RNA polymerase II cis-regulatory region sequence-specific DNA binding"/>
    <property type="evidence" value="ECO:0007669"/>
    <property type="project" value="TreeGrafter"/>
</dbReference>
<evidence type="ECO:0000256" key="8">
    <source>
        <dbReference type="ARBA" id="ARBA00023125"/>
    </source>
</evidence>
<dbReference type="PANTHER" id="PTHR24393:SF15">
    <property type="entry name" value="IP01243P-RELATED"/>
    <property type="match status" value="1"/>
</dbReference>
<dbReference type="GO" id="GO:0032502">
    <property type="term" value="P:developmental process"/>
    <property type="evidence" value="ECO:0007669"/>
    <property type="project" value="UniProtKB-ARBA"/>
</dbReference>
<evidence type="ECO:0000256" key="9">
    <source>
        <dbReference type="ARBA" id="ARBA00023163"/>
    </source>
</evidence>
<evidence type="ECO:0000256" key="5">
    <source>
        <dbReference type="ARBA" id="ARBA00022771"/>
    </source>
</evidence>
<evidence type="ECO:0000256" key="11">
    <source>
        <dbReference type="PROSITE-ProRule" id="PRU00042"/>
    </source>
</evidence>
<dbReference type="PANTHER" id="PTHR24393">
    <property type="entry name" value="ZINC FINGER PROTEIN"/>
    <property type="match status" value="1"/>
</dbReference>
<dbReference type="Gene3D" id="3.30.160.60">
    <property type="entry name" value="Classic Zinc Finger"/>
    <property type="match status" value="7"/>
</dbReference>
<name>A0A6P3GHS0_BISBB</name>
<dbReference type="Pfam" id="PF00096">
    <property type="entry name" value="zf-C2H2"/>
    <property type="match status" value="4"/>
</dbReference>
<feature type="domain" description="C2H2-type" evidence="13">
    <location>
        <begin position="407"/>
        <end position="434"/>
    </location>
</feature>
<dbReference type="InterPro" id="IPR013087">
    <property type="entry name" value="Znf_C2H2_type"/>
</dbReference>
<evidence type="ECO:0000259" key="13">
    <source>
        <dbReference type="PROSITE" id="PS50157"/>
    </source>
</evidence>
<evidence type="ECO:0000256" key="10">
    <source>
        <dbReference type="ARBA" id="ARBA00023242"/>
    </source>
</evidence>
<dbReference type="GO" id="GO:0005634">
    <property type="term" value="C:nucleus"/>
    <property type="evidence" value="ECO:0007669"/>
    <property type="project" value="UniProtKB-SubCell"/>
</dbReference>
<feature type="domain" description="C2H2-type" evidence="13">
    <location>
        <begin position="18"/>
        <end position="45"/>
    </location>
</feature>
<evidence type="ECO:0000256" key="2">
    <source>
        <dbReference type="ARBA" id="ARBA00006991"/>
    </source>
</evidence>
<keyword evidence="7" id="KW-0805">Transcription regulation</keyword>
<feature type="compositionally biased region" description="Basic residues" evidence="12">
    <location>
        <begin position="257"/>
        <end position="269"/>
    </location>
</feature>
<dbReference type="AlphaFoldDB" id="A0A6P3GHS0"/>
<keyword evidence="8" id="KW-0238">DNA-binding</keyword>
<evidence type="ECO:0000313" key="14">
    <source>
        <dbReference type="Proteomes" id="UP000515208"/>
    </source>
</evidence>
<keyword evidence="4" id="KW-0677">Repeat</keyword>
<evidence type="ECO:0000256" key="4">
    <source>
        <dbReference type="ARBA" id="ARBA00022737"/>
    </source>
</evidence>
<dbReference type="Pfam" id="PF08555">
    <property type="entry name" value="FAM32A"/>
    <property type="match status" value="1"/>
</dbReference>
<feature type="domain" description="C2H2-type" evidence="13">
    <location>
        <begin position="379"/>
        <end position="406"/>
    </location>
</feature>
<dbReference type="InterPro" id="IPR036236">
    <property type="entry name" value="Znf_C2H2_sf"/>
</dbReference>
<dbReference type="RefSeq" id="XP_010831168.1">
    <property type="nucleotide sequence ID" value="XM_010832866.1"/>
</dbReference>
<comment type="similarity">
    <text evidence="2">Belongs to the krueppel C2H2-type zinc-finger protein family.</text>
</comment>
<dbReference type="FunFam" id="3.30.160.60:FF:000478">
    <property type="entry name" value="Zinc finger protein 133"/>
    <property type="match status" value="1"/>
</dbReference>
<dbReference type="FunFam" id="3.30.160.60:FF:000065">
    <property type="entry name" value="B-cell CLL/lymphoma 6, member B"/>
    <property type="match status" value="1"/>
</dbReference>
<dbReference type="InterPro" id="IPR013865">
    <property type="entry name" value="FAM32A"/>
</dbReference>
<dbReference type="FunFam" id="3.30.160.60:FF:000710">
    <property type="entry name" value="Zinc finger protein 768"/>
    <property type="match status" value="1"/>
</dbReference>
<dbReference type="FunFam" id="3.30.160.60:FF:001049">
    <property type="entry name" value="zinc finger protein 319"/>
    <property type="match status" value="1"/>
</dbReference>
<dbReference type="GO" id="GO:0001228">
    <property type="term" value="F:DNA-binding transcription activator activity, RNA polymerase II-specific"/>
    <property type="evidence" value="ECO:0007669"/>
    <property type="project" value="TreeGrafter"/>
</dbReference>
<feature type="domain" description="C2H2-type" evidence="13">
    <location>
        <begin position="351"/>
        <end position="378"/>
    </location>
</feature>
<sequence length="459" mass="51657">MQPPDLCSPGDPQGEKPYGCDLYPKRFPHDSTLHTHQRTHTQEKPFCCEHCEKAFDHRANLMVTLWARALHVPRVSHASLGSLKSHQETHSEPLVQDPALGSSPFCSKKEIHNDLSLLNPNPQMGSMDAYEQVQKGPLKLKGVTELGVTKRKKKKDRDKAKLLETMGKIQKNQEEELRRHLDKLTPAQVAFEKGQKALPLETIPDTGELEGQTPSKENLEKDLVKDTGVTRTLSAQEPELLQDHEGDVSTPSGSRRGPLKNHRHVKRKRDSTPTCQDVGQEAALCLDQGEFSGQFGSHSVGAFGTVGPTSLPEGAETPGRAPSECSVCKKSFPYQSQLILHQRTHTGERPFQCDICARGFIQPSDLRVHQRINTGEKPYSCDICFKRFTHNSTLRGHKRTHTQEKPFRCEHCDRAFGHRGNLSVHQCTHSGLKPYVCPECHRAFRQLGTFKRQRKIHSR</sequence>
<evidence type="ECO:0000256" key="3">
    <source>
        <dbReference type="ARBA" id="ARBA00022723"/>
    </source>
</evidence>
<evidence type="ECO:0000256" key="1">
    <source>
        <dbReference type="ARBA" id="ARBA00004123"/>
    </source>
</evidence>
<feature type="region of interest" description="Disordered" evidence="12">
    <location>
        <begin position="234"/>
        <end position="274"/>
    </location>
</feature>
<feature type="domain" description="C2H2-type" evidence="13">
    <location>
        <begin position="435"/>
        <end position="459"/>
    </location>
</feature>
<reference evidence="15" key="1">
    <citation type="submission" date="2025-08" db="UniProtKB">
        <authorList>
            <consortium name="RefSeq"/>
        </authorList>
    </citation>
    <scope>IDENTIFICATION</scope>
    <source>
        <tissue evidence="15">Blood</tissue>
    </source>
</reference>
<keyword evidence="6" id="KW-0862">Zinc</keyword>
<dbReference type="SMART" id="SM00355">
    <property type="entry name" value="ZnF_C2H2"/>
    <property type="match status" value="6"/>
</dbReference>
<dbReference type="FunFam" id="3.30.160.60:FF:000290">
    <property type="entry name" value="Zinc finger protein 697 isoform X1"/>
    <property type="match status" value="1"/>
</dbReference>
<accession>A0A6P3GHS0</accession>
<dbReference type="SUPFAM" id="SSF57667">
    <property type="entry name" value="beta-beta-alpha zinc fingers"/>
    <property type="match status" value="4"/>
</dbReference>
<keyword evidence="14" id="KW-1185">Reference proteome</keyword>
<dbReference type="GO" id="GO:0008270">
    <property type="term" value="F:zinc ion binding"/>
    <property type="evidence" value="ECO:0007669"/>
    <property type="project" value="UniProtKB-KW"/>
</dbReference>
<organism evidence="14 15">
    <name type="scientific">Bison bison bison</name>
    <name type="common">North American plains bison</name>
    <dbReference type="NCBI Taxonomy" id="43346"/>
    <lineage>
        <taxon>Eukaryota</taxon>
        <taxon>Metazoa</taxon>
        <taxon>Chordata</taxon>
        <taxon>Craniata</taxon>
        <taxon>Vertebrata</taxon>
        <taxon>Euteleostomi</taxon>
        <taxon>Mammalia</taxon>
        <taxon>Eutheria</taxon>
        <taxon>Laurasiatheria</taxon>
        <taxon>Artiodactyla</taxon>
        <taxon>Ruminantia</taxon>
        <taxon>Pecora</taxon>
        <taxon>Bovidae</taxon>
        <taxon>Bovinae</taxon>
        <taxon>Bison</taxon>
    </lineage>
</organism>
<dbReference type="PROSITE" id="PS50157">
    <property type="entry name" value="ZINC_FINGER_C2H2_2"/>
    <property type="match status" value="6"/>
</dbReference>
<keyword evidence="10" id="KW-0539">Nucleus</keyword>
<evidence type="ECO:0000256" key="7">
    <source>
        <dbReference type="ARBA" id="ARBA00023015"/>
    </source>
</evidence>
<keyword evidence="5 11" id="KW-0863">Zinc-finger</keyword>
<comment type="subcellular location">
    <subcellularLocation>
        <location evidence="1">Nucleus</location>
    </subcellularLocation>
</comment>
<evidence type="ECO:0000256" key="12">
    <source>
        <dbReference type="SAM" id="MobiDB-lite"/>
    </source>
</evidence>
<dbReference type="KEGG" id="bbis:104983422"/>
<feature type="region of interest" description="Disordered" evidence="12">
    <location>
        <begin position="202"/>
        <end position="221"/>
    </location>
</feature>
<dbReference type="Proteomes" id="UP000515208">
    <property type="component" value="Unplaced"/>
</dbReference>
<evidence type="ECO:0000313" key="15">
    <source>
        <dbReference type="RefSeq" id="XP_010831168.1"/>
    </source>
</evidence>
<dbReference type="FunFam" id="3.30.160.60:FF:002343">
    <property type="entry name" value="Zinc finger protein 33A"/>
    <property type="match status" value="1"/>
</dbReference>
<protein>
    <submittedName>
        <fullName evidence="15">Zinc finger and SCAN domain-containing protein 5B-like</fullName>
    </submittedName>
</protein>
<feature type="domain" description="C2H2-type" evidence="13">
    <location>
        <begin position="323"/>
        <end position="350"/>
    </location>
</feature>
<dbReference type="OrthoDB" id="6077919at2759"/>
<keyword evidence="3" id="KW-0479">Metal-binding</keyword>